<reference evidence="2 3" key="1">
    <citation type="submission" date="2016-08" db="EMBL/GenBank/DDBJ databases">
        <title>Characterization and recognition of Brachyspira hampsonii sp. nov., a novel intestinal spirochete that is pathogenic to pigs.</title>
        <authorList>
            <person name="Mirajkar N."/>
            <person name="La T."/>
            <person name="Phillips N."/>
            <person name="Hampson D."/>
            <person name="Gebhart C."/>
        </authorList>
    </citation>
    <scope>NUCLEOTIDE SEQUENCE [LARGE SCALE GENOMIC DNA]</scope>
    <source>
        <strain evidence="2 3">P280/1</strain>
    </source>
</reference>
<name>A0A1E5NDR2_9SPIR</name>
<feature type="signal peptide" evidence="1">
    <location>
        <begin position="1"/>
        <end position="18"/>
    </location>
</feature>
<organism evidence="2 3">
    <name type="scientific">Brachyspira hampsonii</name>
    <dbReference type="NCBI Taxonomy" id="1287055"/>
    <lineage>
        <taxon>Bacteria</taxon>
        <taxon>Pseudomonadati</taxon>
        <taxon>Spirochaetota</taxon>
        <taxon>Spirochaetia</taxon>
        <taxon>Brachyspirales</taxon>
        <taxon>Brachyspiraceae</taxon>
        <taxon>Brachyspira</taxon>
    </lineage>
</organism>
<evidence type="ECO:0000256" key="1">
    <source>
        <dbReference type="SAM" id="SignalP"/>
    </source>
</evidence>
<dbReference type="Proteomes" id="UP000095247">
    <property type="component" value="Unassembled WGS sequence"/>
</dbReference>
<sequence>MKKIIFMMLLILNSFAFAIDDIIDKDNMHNLIEGVTSTRFGSDRVSTIYDFAPLMNHNTPFKLGVAILDLSHIVDNSHTNADGSRKLAFLPKGFVGLSYGIFGFGYQFSLYNDLNNKNSPIAHSHSFSFGFATDKYRLSLPISVSVGDPSYYGGKISVSTTPKFSFMFRGGLLDEFTMSLHYGIQLSSVTNNVGGTKIAPMVLGGSLYGSIMLTRFDNYPVQISLPVKLGFYYGIGARWATIDAGYAEDATLNYLYDDAGGRSTDSIYFYLLMPAKFEAKLGAIYTYVMPRLMFEGKIYKVDGEYNLHYGVEGEIRVTLVENFTFGLTGYAEGQGIMKKSADFNIYNAFGGGLDIWGIWRY</sequence>
<evidence type="ECO:0000313" key="3">
    <source>
        <dbReference type="Proteomes" id="UP000095247"/>
    </source>
</evidence>
<protein>
    <submittedName>
        <fullName evidence="2">Cell surface protein</fullName>
    </submittedName>
</protein>
<proteinExistence type="predicted"/>
<dbReference type="RefSeq" id="WP_069726735.1">
    <property type="nucleotide sequence ID" value="NZ_MDCO01000011.1"/>
</dbReference>
<evidence type="ECO:0000313" key="2">
    <source>
        <dbReference type="EMBL" id="OEJ14251.1"/>
    </source>
</evidence>
<dbReference type="EMBL" id="MDCO01000011">
    <property type="protein sequence ID" value="OEJ14251.1"/>
    <property type="molecule type" value="Genomic_DNA"/>
</dbReference>
<accession>A0A1E5NDR2</accession>
<dbReference type="AlphaFoldDB" id="A0A1E5NDR2"/>
<comment type="caution">
    <text evidence="2">The sequence shown here is derived from an EMBL/GenBank/DDBJ whole genome shotgun (WGS) entry which is preliminary data.</text>
</comment>
<gene>
    <name evidence="2" type="ORF">BFL38_05630</name>
</gene>
<keyword evidence="1" id="KW-0732">Signal</keyword>
<feature type="chain" id="PRO_5009182260" evidence="1">
    <location>
        <begin position="19"/>
        <end position="361"/>
    </location>
</feature>